<accession>K0TM02</accession>
<dbReference type="Pfam" id="PF07992">
    <property type="entry name" value="Pyr_redox_2"/>
    <property type="match status" value="1"/>
</dbReference>
<evidence type="ECO:0000259" key="11">
    <source>
        <dbReference type="Pfam" id="PF22366"/>
    </source>
</evidence>
<keyword evidence="13" id="KW-1185">Reference proteome</keyword>
<evidence type="ECO:0000256" key="6">
    <source>
        <dbReference type="ARBA" id="ARBA00023002"/>
    </source>
</evidence>
<keyword evidence="3" id="KW-0285">Flavoprotein</keyword>
<proteinExistence type="inferred from homology"/>
<dbReference type="eggNOG" id="KOG2495">
    <property type="taxonomic scope" value="Eukaryota"/>
</dbReference>
<dbReference type="Gene3D" id="3.50.50.100">
    <property type="match status" value="1"/>
</dbReference>
<dbReference type="InterPro" id="IPR023753">
    <property type="entry name" value="FAD/NAD-binding_dom"/>
</dbReference>
<keyword evidence="6" id="KW-0560">Oxidoreductase</keyword>
<evidence type="ECO:0000256" key="9">
    <source>
        <dbReference type="ARBA" id="ARBA00049010"/>
    </source>
</evidence>
<dbReference type="GO" id="GO:0005739">
    <property type="term" value="C:mitochondrion"/>
    <property type="evidence" value="ECO:0007669"/>
    <property type="project" value="TreeGrafter"/>
</dbReference>
<dbReference type="AlphaFoldDB" id="K0TM02"/>
<evidence type="ECO:0000313" key="13">
    <source>
        <dbReference type="Proteomes" id="UP000266841"/>
    </source>
</evidence>
<feature type="domain" description="FAD/NAD(P)-binding" evidence="10">
    <location>
        <begin position="2"/>
        <end position="254"/>
    </location>
</feature>
<dbReference type="Proteomes" id="UP000266841">
    <property type="component" value="Unassembled WGS sequence"/>
</dbReference>
<comment type="catalytic activity">
    <reaction evidence="8">
        <text>a quinone + NADH + H(+) = a quinol + NAD(+)</text>
        <dbReference type="Rhea" id="RHEA:46160"/>
        <dbReference type="ChEBI" id="CHEBI:15378"/>
        <dbReference type="ChEBI" id="CHEBI:24646"/>
        <dbReference type="ChEBI" id="CHEBI:57540"/>
        <dbReference type="ChEBI" id="CHEBI:57945"/>
        <dbReference type="ChEBI" id="CHEBI:132124"/>
        <dbReference type="EC" id="1.6.5.9"/>
    </reaction>
</comment>
<name>K0TM02_THAOC</name>
<sequence length="385" mass="43198">MDERTVACEDLYKGVKFDVRYDYLCIAGGMKSNTFNTPKVAELEGVVVFFLKHLYHARQIRNRIVECFERASNYTIPVVQRDRLLSFIVVGGGPTSCEFMSELHDFVTKDVVKWYPELAPHIKLTLVEAGPGILGSFDKALSEYYLEKLREMDIDVKLSTAVSAIEERYVDGEQITVAKFGDGTEQNFGVMVWSAGLSPVNFLEKSNLAMERGRVAVDNYLRVPNSKGRVFALGDCATTSESLPPTATVAEQSALYLADCFNNYHSKFDVLDKKNDNKDVPLPGDVTPYLMPWNALSFLNKLFCDSSPEFQYKNRGSMASMGFGGGVTDLKKSDLPGLKSTMSGQASYLVWSSTYLTKQLSLQNMILIPMYWFKALIFGRDISRF</sequence>
<reference evidence="12 13" key="1">
    <citation type="journal article" date="2012" name="Genome Biol.">
        <title>Genome and low-iron response of an oceanic diatom adapted to chronic iron limitation.</title>
        <authorList>
            <person name="Lommer M."/>
            <person name="Specht M."/>
            <person name="Roy A.S."/>
            <person name="Kraemer L."/>
            <person name="Andreson R."/>
            <person name="Gutowska M.A."/>
            <person name="Wolf J."/>
            <person name="Bergner S.V."/>
            <person name="Schilhabel M.B."/>
            <person name="Klostermeier U.C."/>
            <person name="Beiko R.G."/>
            <person name="Rosenstiel P."/>
            <person name="Hippler M."/>
            <person name="Laroche J."/>
        </authorList>
    </citation>
    <scope>NUCLEOTIDE SEQUENCE [LARGE SCALE GENOMIC DNA]</scope>
    <source>
        <strain evidence="12 13">CCMP1005</strain>
    </source>
</reference>
<evidence type="ECO:0000259" key="10">
    <source>
        <dbReference type="Pfam" id="PF07992"/>
    </source>
</evidence>
<dbReference type="InterPro" id="IPR045024">
    <property type="entry name" value="NDH-2"/>
</dbReference>
<dbReference type="EC" id="1.6.5.9" evidence="2"/>
<feature type="domain" description="External alternative NADH-ubiquinone oxidoreductase-like C-terminal" evidence="11">
    <location>
        <begin position="315"/>
        <end position="381"/>
    </location>
</feature>
<keyword evidence="4" id="KW-0274">FAD</keyword>
<keyword evidence="5" id="KW-0809">Transit peptide</keyword>
<dbReference type="SUPFAM" id="SSF51905">
    <property type="entry name" value="FAD/NAD(P)-binding domain"/>
    <property type="match status" value="1"/>
</dbReference>
<evidence type="ECO:0000313" key="12">
    <source>
        <dbReference type="EMBL" id="EJK72302.1"/>
    </source>
</evidence>
<dbReference type="OMA" id="QFKEAEC"/>
<evidence type="ECO:0000256" key="1">
    <source>
        <dbReference type="ARBA" id="ARBA00005272"/>
    </source>
</evidence>
<dbReference type="OrthoDB" id="3244603at2759"/>
<dbReference type="InterPro" id="IPR036188">
    <property type="entry name" value="FAD/NAD-bd_sf"/>
</dbReference>
<evidence type="ECO:0000256" key="3">
    <source>
        <dbReference type="ARBA" id="ARBA00022630"/>
    </source>
</evidence>
<comment type="catalytic activity">
    <reaction evidence="9">
        <text>a ubiquinone + NADH + H(+) = a ubiquinol + NAD(+)</text>
        <dbReference type="Rhea" id="RHEA:23152"/>
        <dbReference type="Rhea" id="RHEA-COMP:9565"/>
        <dbReference type="Rhea" id="RHEA-COMP:9566"/>
        <dbReference type="ChEBI" id="CHEBI:15378"/>
        <dbReference type="ChEBI" id="CHEBI:16389"/>
        <dbReference type="ChEBI" id="CHEBI:17976"/>
        <dbReference type="ChEBI" id="CHEBI:57540"/>
        <dbReference type="ChEBI" id="CHEBI:57945"/>
    </reaction>
</comment>
<dbReference type="InterPro" id="IPR054585">
    <property type="entry name" value="NDH2-like_C"/>
</dbReference>
<dbReference type="Pfam" id="PF22366">
    <property type="entry name" value="NDH2_C"/>
    <property type="match status" value="1"/>
</dbReference>
<evidence type="ECO:0000256" key="8">
    <source>
        <dbReference type="ARBA" id="ARBA00047599"/>
    </source>
</evidence>
<dbReference type="GO" id="GO:0050136">
    <property type="term" value="F:NADH dehydrogenase (quinone) (non-electrogenic) activity"/>
    <property type="evidence" value="ECO:0007669"/>
    <property type="project" value="UniProtKB-EC"/>
</dbReference>
<gene>
    <name evidence="12" type="ORF">THAOC_06178</name>
</gene>
<evidence type="ECO:0000256" key="7">
    <source>
        <dbReference type="ARBA" id="ARBA00023027"/>
    </source>
</evidence>
<dbReference type="PANTHER" id="PTHR43706:SF47">
    <property type="entry name" value="EXTERNAL NADH-UBIQUINONE OXIDOREDUCTASE 1, MITOCHONDRIAL-RELATED"/>
    <property type="match status" value="1"/>
</dbReference>
<comment type="similarity">
    <text evidence="1">Belongs to the NADH dehydrogenase family.</text>
</comment>
<organism evidence="12 13">
    <name type="scientific">Thalassiosira oceanica</name>
    <name type="common">Marine diatom</name>
    <dbReference type="NCBI Taxonomy" id="159749"/>
    <lineage>
        <taxon>Eukaryota</taxon>
        <taxon>Sar</taxon>
        <taxon>Stramenopiles</taxon>
        <taxon>Ochrophyta</taxon>
        <taxon>Bacillariophyta</taxon>
        <taxon>Coscinodiscophyceae</taxon>
        <taxon>Thalassiosirophycidae</taxon>
        <taxon>Thalassiosirales</taxon>
        <taxon>Thalassiosiraceae</taxon>
        <taxon>Thalassiosira</taxon>
    </lineage>
</organism>
<protein>
    <recommendedName>
        <fullName evidence="2">NADH:ubiquinone reductase (non-electrogenic)</fullName>
        <ecNumber evidence="2">1.6.5.9</ecNumber>
    </recommendedName>
</protein>
<evidence type="ECO:0000256" key="2">
    <source>
        <dbReference type="ARBA" id="ARBA00012637"/>
    </source>
</evidence>
<evidence type="ECO:0000256" key="5">
    <source>
        <dbReference type="ARBA" id="ARBA00022946"/>
    </source>
</evidence>
<keyword evidence="7" id="KW-0520">NAD</keyword>
<dbReference type="EMBL" id="AGNL01006054">
    <property type="protein sequence ID" value="EJK72302.1"/>
    <property type="molecule type" value="Genomic_DNA"/>
</dbReference>
<comment type="caution">
    <text evidence="12">The sequence shown here is derived from an EMBL/GenBank/DDBJ whole genome shotgun (WGS) entry which is preliminary data.</text>
</comment>
<dbReference type="PANTHER" id="PTHR43706">
    <property type="entry name" value="NADH DEHYDROGENASE"/>
    <property type="match status" value="1"/>
</dbReference>
<evidence type="ECO:0000256" key="4">
    <source>
        <dbReference type="ARBA" id="ARBA00022827"/>
    </source>
</evidence>